<dbReference type="PANTHER" id="PTHR46182">
    <property type="entry name" value="FI19480P1"/>
    <property type="match status" value="1"/>
</dbReference>
<dbReference type="PROSITE" id="PS51257">
    <property type="entry name" value="PROKAR_LIPOPROTEIN"/>
    <property type="match status" value="1"/>
</dbReference>
<proteinExistence type="predicted"/>
<dbReference type="GO" id="GO:0016020">
    <property type="term" value="C:membrane"/>
    <property type="evidence" value="ECO:0007669"/>
    <property type="project" value="TreeGrafter"/>
</dbReference>
<organism evidence="3 4">
    <name type="scientific">Spongiibacter nanhainus</name>
    <dbReference type="NCBI Taxonomy" id="2794344"/>
    <lineage>
        <taxon>Bacteria</taxon>
        <taxon>Pseudomonadati</taxon>
        <taxon>Pseudomonadota</taxon>
        <taxon>Gammaproteobacteria</taxon>
        <taxon>Cellvibrionales</taxon>
        <taxon>Spongiibacteraceae</taxon>
        <taxon>Spongiibacter</taxon>
    </lineage>
</organism>
<name>A0A7T4R0Y2_9GAMM</name>
<dbReference type="KEGG" id="snan:I6N98_00045"/>
<accession>A0A7T4R0Y2</accession>
<gene>
    <name evidence="3" type="ORF">I6N98_00045</name>
</gene>
<evidence type="ECO:0000256" key="2">
    <source>
        <dbReference type="SAM" id="SignalP"/>
    </source>
</evidence>
<dbReference type="InterPro" id="IPR016195">
    <property type="entry name" value="Pol/histidinol_Pase-like"/>
</dbReference>
<dbReference type="SUPFAM" id="SSF89550">
    <property type="entry name" value="PHP domain-like"/>
    <property type="match status" value="1"/>
</dbReference>
<reference evidence="3 4" key="1">
    <citation type="submission" date="2020-12" db="EMBL/GenBank/DDBJ databases">
        <authorList>
            <person name="Shan Y."/>
        </authorList>
    </citation>
    <scope>NUCLEOTIDE SEQUENCE [LARGE SCALE GENOMIC DNA]</scope>
    <source>
        <strain evidence="4">csc3.9</strain>
    </source>
</reference>
<dbReference type="EMBL" id="CP066167">
    <property type="protein sequence ID" value="QQD18304.1"/>
    <property type="molecule type" value="Genomic_DNA"/>
</dbReference>
<dbReference type="GO" id="GO:0031410">
    <property type="term" value="C:cytoplasmic vesicle"/>
    <property type="evidence" value="ECO:0007669"/>
    <property type="project" value="TreeGrafter"/>
</dbReference>
<dbReference type="Pfam" id="PF22352">
    <property type="entry name" value="K319L-like_PKD"/>
    <property type="match status" value="2"/>
</dbReference>
<feature type="region of interest" description="Disordered" evidence="1">
    <location>
        <begin position="31"/>
        <end position="60"/>
    </location>
</feature>
<dbReference type="PANTHER" id="PTHR46182:SF2">
    <property type="entry name" value="FI19480P1"/>
    <property type="match status" value="1"/>
</dbReference>
<evidence type="ECO:0008006" key="5">
    <source>
        <dbReference type="Google" id="ProtNLM"/>
    </source>
</evidence>
<dbReference type="InterPro" id="IPR029865">
    <property type="entry name" value="KIAA0319-like"/>
</dbReference>
<dbReference type="AlphaFoldDB" id="A0A7T4R0Y2"/>
<evidence type="ECO:0000313" key="4">
    <source>
        <dbReference type="Proteomes" id="UP000596063"/>
    </source>
</evidence>
<keyword evidence="4" id="KW-1185">Reference proteome</keyword>
<dbReference type="Proteomes" id="UP000596063">
    <property type="component" value="Chromosome"/>
</dbReference>
<evidence type="ECO:0000256" key="1">
    <source>
        <dbReference type="SAM" id="MobiDB-lite"/>
    </source>
</evidence>
<evidence type="ECO:0000313" key="3">
    <source>
        <dbReference type="EMBL" id="QQD18304.1"/>
    </source>
</evidence>
<feature type="signal peptide" evidence="2">
    <location>
        <begin position="1"/>
        <end position="30"/>
    </location>
</feature>
<dbReference type="Gene3D" id="3.20.20.140">
    <property type="entry name" value="Metal-dependent hydrolases"/>
    <property type="match status" value="1"/>
</dbReference>
<protein>
    <recommendedName>
        <fullName evidence="5">Ig-like domain-containing protein</fullName>
    </recommendedName>
</protein>
<dbReference type="Gene3D" id="2.60.40.10">
    <property type="entry name" value="Immunoglobulins"/>
    <property type="match status" value="3"/>
</dbReference>
<feature type="chain" id="PRO_5032856488" description="Ig-like domain-containing protein" evidence="2">
    <location>
        <begin position="31"/>
        <end position="929"/>
    </location>
</feature>
<sequence>MSRSRVVRRGSSLSLIALSLILLASLSACGGSSSSNDNPQSDKPTPPIPEENDNTPDNGTLSVTVSGETVVAAQTRQTLRASASPDGSYQWQWQASGVPALVLNEDIDGNRYSYTAPDVASPTDMVVEASAQSANGEDSGRSQVTVRVLPHTDRDQRPLVSAGENVVVAEGQSHTLIADTSARHGRSIRRLAWTQVAGPQATVDGASDQDRFTVILPQVEQTQTTRFRVRATDSGGFSAEDDVEITVANSLPNALPLVDAGDDQTVVSRQPVSLRGQASDPDGSITDVLWQLDPPQQGITIHRADTLNAEFTAPNTADAVTLIARLTATDDSGAQASDSVFIHVTPVANQPPHIRTIGAEPDAVQSGDEVILQATAEDAEGDPLFYQWRQLAGPAISILQPESAVTTFAAPDVMDTATVTIELEVNDGADSDVATVSVLVSPADGPDSGGGLDTLCLSNPLHSDCPLYALSRLLTPDLPFCMASPFSEGCLLGDLLGPLVSNCLLNPSAQGCGDALGDVLDPSYLLEQLVQPDRADTCNPEYGEGYSHYRGALHEHTAYSDGTFLTRPADVYARVESKGFDFVGSSDHSDNLGLPLTVGRGDCPPQDVLFCLLLVDKERPQDALMKWRATQTQAEEASNSSFTAFRGFEWTSDRFGHANVFFSDHYINAKTGPGYAVTMALFWQWFVLPPEIGGGADGLLSFNHPGREDAIEEVLAPLGGDPGFTFNDFRYVEGADYRVVGIEVFGKGSEYDSDGPDGSWLSYALDKGWHLAPVGSEDHHGTDWGDGDLPKTVLIAKSIAKDDLREAMLARRMYAVAQDYNDIYLEYSVDGEPMGSRVSRSAGRRVPVSVSVSRLSGVLTNPTIELVGPGNTVIASTMGSTLRDELVVPRDKNYAFVRVLDNDRPVAFSAPIWMMAGRPLPACGAPQSW</sequence>
<dbReference type="RefSeq" id="WP_198569801.1">
    <property type="nucleotide sequence ID" value="NZ_CP066167.1"/>
</dbReference>
<keyword evidence="2" id="KW-0732">Signal</keyword>
<dbReference type="InterPro" id="IPR013783">
    <property type="entry name" value="Ig-like_fold"/>
</dbReference>